<name>A0A2U2HE73_9BURK</name>
<dbReference type="OrthoDB" id="9786503at2"/>
<evidence type="ECO:0000256" key="2">
    <source>
        <dbReference type="ARBA" id="ARBA00023002"/>
    </source>
</evidence>
<dbReference type="AlphaFoldDB" id="A0A2U2HE73"/>
<dbReference type="InterPro" id="IPR050097">
    <property type="entry name" value="Ferredoxin-NADP_redctase_2"/>
</dbReference>
<organism evidence="4 5">
    <name type="scientific">Massilia glaciei</name>
    <dbReference type="NCBI Taxonomy" id="1524097"/>
    <lineage>
        <taxon>Bacteria</taxon>
        <taxon>Pseudomonadati</taxon>
        <taxon>Pseudomonadota</taxon>
        <taxon>Betaproteobacteria</taxon>
        <taxon>Burkholderiales</taxon>
        <taxon>Oxalobacteraceae</taxon>
        <taxon>Telluria group</taxon>
        <taxon>Massilia</taxon>
    </lineage>
</organism>
<evidence type="ECO:0000256" key="1">
    <source>
        <dbReference type="ARBA" id="ARBA00022630"/>
    </source>
</evidence>
<keyword evidence="5" id="KW-1185">Reference proteome</keyword>
<dbReference type="Gene3D" id="3.50.50.60">
    <property type="entry name" value="FAD/NAD(P)-binding domain"/>
    <property type="match status" value="2"/>
</dbReference>
<keyword evidence="1" id="KW-0285">Flavoprotein</keyword>
<proteinExistence type="predicted"/>
<reference evidence="4 5" key="1">
    <citation type="submission" date="2018-04" db="EMBL/GenBank/DDBJ databases">
        <title>Massilia violaceinigra sp. nov., a novel purple-pigmented bacterium isolated from Tianshan glacier, Xinjiang, China.</title>
        <authorList>
            <person name="Wang H."/>
        </authorList>
    </citation>
    <scope>NUCLEOTIDE SEQUENCE [LARGE SCALE GENOMIC DNA]</scope>
    <source>
        <strain evidence="4 5">B448-2</strain>
    </source>
</reference>
<dbReference type="PANTHER" id="PTHR48105">
    <property type="entry name" value="THIOREDOXIN REDUCTASE 1-RELATED-RELATED"/>
    <property type="match status" value="1"/>
</dbReference>
<dbReference type="Pfam" id="PF07992">
    <property type="entry name" value="Pyr_redox_2"/>
    <property type="match status" value="1"/>
</dbReference>
<evidence type="ECO:0000259" key="3">
    <source>
        <dbReference type="Pfam" id="PF07992"/>
    </source>
</evidence>
<dbReference type="Proteomes" id="UP000241421">
    <property type="component" value="Unassembled WGS sequence"/>
</dbReference>
<sequence length="320" mass="34273">MTEPTTPDATALSSLPPTVFDTLVIGAGPGGLSAAIYLRRFLRSVVVVDKGHSRLELIPVTRNYPGFADGIPGRALRARLLEQLAQYDARVIEGEITGLRREGEYFVADYEGGQVWAQTVLLATGIADAGLPIAQWREAVARGAVRMCPVCDGFDVIDRRVALATGQATPVAHALFMRTFTADVTLFERGADARLGAAELRALDLAGVRYIESPLKGVSMSAAMRPVLHTEDGRDHEFDVFYPMLGENARSELAGALGAQMADCAELVVDQYQCTTVPGLYAVGDVVRGLNQISVAAGQAAVASTHLHNMLPRRLRATQA</sequence>
<evidence type="ECO:0000313" key="4">
    <source>
        <dbReference type="EMBL" id="PWF41575.1"/>
    </source>
</evidence>
<dbReference type="GO" id="GO:0016491">
    <property type="term" value="F:oxidoreductase activity"/>
    <property type="evidence" value="ECO:0007669"/>
    <property type="project" value="UniProtKB-KW"/>
</dbReference>
<dbReference type="PRINTS" id="PR00368">
    <property type="entry name" value="FADPNR"/>
</dbReference>
<dbReference type="SUPFAM" id="SSF51905">
    <property type="entry name" value="FAD/NAD(P)-binding domain"/>
    <property type="match status" value="1"/>
</dbReference>
<keyword evidence="2" id="KW-0560">Oxidoreductase</keyword>
<evidence type="ECO:0000313" key="5">
    <source>
        <dbReference type="Proteomes" id="UP000241421"/>
    </source>
</evidence>
<dbReference type="InterPro" id="IPR023753">
    <property type="entry name" value="FAD/NAD-binding_dom"/>
</dbReference>
<dbReference type="PRINTS" id="PR00469">
    <property type="entry name" value="PNDRDTASEII"/>
</dbReference>
<dbReference type="InterPro" id="IPR036188">
    <property type="entry name" value="FAD/NAD-bd_sf"/>
</dbReference>
<gene>
    <name evidence="4" type="ORF">C7C56_024425</name>
</gene>
<dbReference type="EMBL" id="PXWF02000310">
    <property type="protein sequence ID" value="PWF41575.1"/>
    <property type="molecule type" value="Genomic_DNA"/>
</dbReference>
<accession>A0A2U2HE73</accession>
<feature type="domain" description="FAD/NAD(P)-binding" evidence="3">
    <location>
        <begin position="20"/>
        <end position="300"/>
    </location>
</feature>
<protein>
    <submittedName>
        <fullName evidence="4">NAD(P)/FAD-dependent oxidoreductase</fullName>
    </submittedName>
</protein>
<dbReference type="RefSeq" id="WP_106759950.1">
    <property type="nucleotide sequence ID" value="NZ_PXWF02000310.1"/>
</dbReference>
<comment type="caution">
    <text evidence="4">The sequence shown here is derived from an EMBL/GenBank/DDBJ whole genome shotgun (WGS) entry which is preliminary data.</text>
</comment>